<keyword evidence="2" id="KW-1185">Reference proteome</keyword>
<dbReference type="EMBL" id="BSDI01000032">
    <property type="protein sequence ID" value="GLI00298.1"/>
    <property type="molecule type" value="Genomic_DNA"/>
</dbReference>
<protein>
    <recommendedName>
        <fullName evidence="3">CopG family transcriptional regulator</fullName>
    </recommendedName>
</protein>
<gene>
    <name evidence="1" type="ORF">Pa4123_55740</name>
</gene>
<reference evidence="1" key="1">
    <citation type="submission" date="2022-12" db="EMBL/GenBank/DDBJ databases">
        <title>New Phytohabitans aurantiacus sp. RD004123 nov., an actinomycete isolated from soil.</title>
        <authorList>
            <person name="Triningsih D.W."/>
            <person name="Harunari E."/>
            <person name="Igarashi Y."/>
        </authorList>
    </citation>
    <scope>NUCLEOTIDE SEQUENCE</scope>
    <source>
        <strain evidence="1">RD004123</strain>
    </source>
</reference>
<name>A0ABQ5R1W6_9ACTN</name>
<evidence type="ECO:0000313" key="1">
    <source>
        <dbReference type="EMBL" id="GLI00298.1"/>
    </source>
</evidence>
<accession>A0ABQ5R1W6</accession>
<proteinExistence type="predicted"/>
<evidence type="ECO:0008006" key="3">
    <source>
        <dbReference type="Google" id="ProtNLM"/>
    </source>
</evidence>
<dbReference type="Proteomes" id="UP001144280">
    <property type="component" value="Unassembled WGS sequence"/>
</dbReference>
<dbReference type="RefSeq" id="WP_281900519.1">
    <property type="nucleotide sequence ID" value="NZ_BSDI01000032.1"/>
</dbReference>
<evidence type="ECO:0000313" key="2">
    <source>
        <dbReference type="Proteomes" id="UP001144280"/>
    </source>
</evidence>
<comment type="caution">
    <text evidence="1">The sequence shown here is derived from an EMBL/GenBank/DDBJ whole genome shotgun (WGS) entry which is preliminary data.</text>
</comment>
<sequence>MGKQVSVYVRDDDLELWERAEKYARRHRMPISGLVMAALEEFLADSDPDTKRPGRREG</sequence>
<organism evidence="1 2">
    <name type="scientific">Phytohabitans aurantiacus</name>
    <dbReference type="NCBI Taxonomy" id="3016789"/>
    <lineage>
        <taxon>Bacteria</taxon>
        <taxon>Bacillati</taxon>
        <taxon>Actinomycetota</taxon>
        <taxon>Actinomycetes</taxon>
        <taxon>Micromonosporales</taxon>
        <taxon>Micromonosporaceae</taxon>
    </lineage>
</organism>